<organism evidence="1 2">
    <name type="scientific">Georgenia daeguensis</name>
    <dbReference type="NCBI Taxonomy" id="908355"/>
    <lineage>
        <taxon>Bacteria</taxon>
        <taxon>Bacillati</taxon>
        <taxon>Actinomycetota</taxon>
        <taxon>Actinomycetes</taxon>
        <taxon>Micrococcales</taxon>
        <taxon>Bogoriellaceae</taxon>
        <taxon>Georgenia</taxon>
    </lineage>
</organism>
<evidence type="ECO:0000313" key="1">
    <source>
        <dbReference type="EMBL" id="GAA4288625.1"/>
    </source>
</evidence>
<dbReference type="RefSeq" id="WP_345042807.1">
    <property type="nucleotide sequence ID" value="NZ_BAABBA010000016.1"/>
</dbReference>
<keyword evidence="2" id="KW-1185">Reference proteome</keyword>
<evidence type="ECO:0000313" key="2">
    <source>
        <dbReference type="Proteomes" id="UP001499841"/>
    </source>
</evidence>
<dbReference type="Proteomes" id="UP001499841">
    <property type="component" value="Unassembled WGS sequence"/>
</dbReference>
<reference evidence="2" key="1">
    <citation type="journal article" date="2019" name="Int. J. Syst. Evol. Microbiol.">
        <title>The Global Catalogue of Microorganisms (GCM) 10K type strain sequencing project: providing services to taxonomists for standard genome sequencing and annotation.</title>
        <authorList>
            <consortium name="The Broad Institute Genomics Platform"/>
            <consortium name="The Broad Institute Genome Sequencing Center for Infectious Disease"/>
            <person name="Wu L."/>
            <person name="Ma J."/>
        </authorList>
    </citation>
    <scope>NUCLEOTIDE SEQUENCE [LARGE SCALE GENOMIC DNA]</scope>
    <source>
        <strain evidence="2">JCM 17459</strain>
    </source>
</reference>
<name>A0ABP8EXG5_9MICO</name>
<sequence>MSERWESFHEAGRRVGALWRRFDDGVLTSRIAFPLGDAEMYRAESVIAFEGDGVTWSATGYRQEPGGVASAVTRTAAGLGRDTLPSFGEFRLVLHLLETGAGSVTFRRLDDGTPDRGARPAVLSRVGTETVALPDGTGPCLRVDLLVDGERAGSHWSDADGVVKSDWLGAESYLVSAEDALAGLPPRIVAFLRDGFGD</sequence>
<gene>
    <name evidence="1" type="ORF">GCM10022262_29850</name>
</gene>
<accession>A0ABP8EXG5</accession>
<proteinExistence type="predicted"/>
<dbReference type="EMBL" id="BAABBA010000016">
    <property type="protein sequence ID" value="GAA4288625.1"/>
    <property type="molecule type" value="Genomic_DNA"/>
</dbReference>
<protein>
    <submittedName>
        <fullName evidence="1">Uncharacterized protein</fullName>
    </submittedName>
</protein>
<comment type="caution">
    <text evidence="1">The sequence shown here is derived from an EMBL/GenBank/DDBJ whole genome shotgun (WGS) entry which is preliminary data.</text>
</comment>